<dbReference type="GO" id="GO:0005524">
    <property type="term" value="F:ATP binding"/>
    <property type="evidence" value="ECO:0007669"/>
    <property type="project" value="UniProtKB-KW"/>
</dbReference>
<reference evidence="4" key="1">
    <citation type="journal article" date="2015" name="Nature">
        <title>Complex archaea that bridge the gap between prokaryotes and eukaryotes.</title>
        <authorList>
            <person name="Spang A."/>
            <person name="Saw J.H."/>
            <person name="Jorgensen S.L."/>
            <person name="Zaremba-Niedzwiedzka K."/>
            <person name="Martijn J."/>
            <person name="Lind A.E."/>
            <person name="van Eijk R."/>
            <person name="Schleper C."/>
            <person name="Guy L."/>
            <person name="Ettema T.J."/>
        </authorList>
    </citation>
    <scope>NUCLEOTIDE SEQUENCE</scope>
</reference>
<dbReference type="SUPFAM" id="SSF52540">
    <property type="entry name" value="P-loop containing nucleoside triphosphate hydrolases"/>
    <property type="match status" value="1"/>
</dbReference>
<dbReference type="EMBL" id="LAZR01054673">
    <property type="protein sequence ID" value="KKK78042.1"/>
    <property type="molecule type" value="Genomic_DNA"/>
</dbReference>
<comment type="caution">
    <text evidence="4">The sequence shown here is derived from an EMBL/GenBank/DDBJ whole genome shotgun (WGS) entry which is preliminary data.</text>
</comment>
<evidence type="ECO:0000256" key="2">
    <source>
        <dbReference type="ARBA" id="ARBA00022840"/>
    </source>
</evidence>
<evidence type="ECO:0000256" key="1">
    <source>
        <dbReference type="ARBA" id="ARBA00022741"/>
    </source>
</evidence>
<organism evidence="4">
    <name type="scientific">marine sediment metagenome</name>
    <dbReference type="NCBI Taxonomy" id="412755"/>
    <lineage>
        <taxon>unclassified sequences</taxon>
        <taxon>metagenomes</taxon>
        <taxon>ecological metagenomes</taxon>
    </lineage>
</organism>
<dbReference type="InterPro" id="IPR027417">
    <property type="entry name" value="P-loop_NTPase"/>
</dbReference>
<dbReference type="AlphaFoldDB" id="A0A0F8Y9G3"/>
<sequence>GYITDIDLKTLQIHVTFDNPERQVEVHMYSNDLELAYVVTCHKYQGSEAPVIIVPVHRSFGPLMMQRNWLYTAISRAKRVCVVVGQRDEVVKAIARNQQQKRHTLLGEFLNGKKS</sequence>
<proteinExistence type="predicted"/>
<name>A0A0F8Y9G3_9ZZZZ</name>
<keyword evidence="2" id="KW-0067">ATP-binding</keyword>
<feature type="domain" description="UvrD-like helicase C-terminal" evidence="3">
    <location>
        <begin position="35"/>
        <end position="84"/>
    </location>
</feature>
<dbReference type="InterPro" id="IPR050534">
    <property type="entry name" value="Coronavir_polyprotein_1ab"/>
</dbReference>
<accession>A0A0F8Y9G3</accession>
<dbReference type="Gene3D" id="3.40.50.300">
    <property type="entry name" value="P-loop containing nucleotide triphosphate hydrolases"/>
    <property type="match status" value="1"/>
</dbReference>
<protein>
    <recommendedName>
        <fullName evidence="3">UvrD-like helicase C-terminal domain-containing protein</fullName>
    </recommendedName>
</protein>
<dbReference type="PANTHER" id="PTHR43788">
    <property type="entry name" value="DNA2/NAM7 HELICASE FAMILY MEMBER"/>
    <property type="match status" value="1"/>
</dbReference>
<dbReference type="InterPro" id="IPR027785">
    <property type="entry name" value="UvrD-like_helicase_C"/>
</dbReference>
<feature type="non-terminal residue" evidence="4">
    <location>
        <position position="1"/>
    </location>
</feature>
<dbReference type="GO" id="GO:0017116">
    <property type="term" value="F:single-stranded DNA helicase activity"/>
    <property type="evidence" value="ECO:0007669"/>
    <property type="project" value="TreeGrafter"/>
</dbReference>
<dbReference type="Gene3D" id="2.30.30.940">
    <property type="match status" value="1"/>
</dbReference>
<gene>
    <name evidence="4" type="ORF">LCGC14_2847510</name>
</gene>
<dbReference type="GO" id="GO:0009338">
    <property type="term" value="C:exodeoxyribonuclease V complex"/>
    <property type="evidence" value="ECO:0007669"/>
    <property type="project" value="TreeGrafter"/>
</dbReference>
<keyword evidence="1" id="KW-0547">Nucleotide-binding</keyword>
<dbReference type="PANTHER" id="PTHR43788:SF6">
    <property type="entry name" value="DNA HELICASE B"/>
    <property type="match status" value="1"/>
</dbReference>
<dbReference type="CDD" id="cd18809">
    <property type="entry name" value="SF1_C_RecD"/>
    <property type="match status" value="1"/>
</dbReference>
<evidence type="ECO:0000313" key="4">
    <source>
        <dbReference type="EMBL" id="KKK78042.1"/>
    </source>
</evidence>
<evidence type="ECO:0000259" key="3">
    <source>
        <dbReference type="Pfam" id="PF13538"/>
    </source>
</evidence>
<dbReference type="Pfam" id="PF13538">
    <property type="entry name" value="UvrD_C_2"/>
    <property type="match status" value="1"/>
</dbReference>
<dbReference type="GO" id="GO:0006310">
    <property type="term" value="P:DNA recombination"/>
    <property type="evidence" value="ECO:0007669"/>
    <property type="project" value="TreeGrafter"/>
</dbReference>